<evidence type="ECO:0000313" key="22">
    <source>
        <dbReference type="Proteomes" id="UP000198535"/>
    </source>
</evidence>
<evidence type="ECO:0000256" key="12">
    <source>
        <dbReference type="ARBA" id="ARBA00023049"/>
    </source>
</evidence>
<keyword evidence="5 16" id="KW-0645">Protease</keyword>
<dbReference type="Pfam" id="PF00571">
    <property type="entry name" value="CBS"/>
    <property type="match status" value="2"/>
</dbReference>
<comment type="similarity">
    <text evidence="2 16">Belongs to the peptidase M50B family.</text>
</comment>
<dbReference type="EMBL" id="FOUJ01000004">
    <property type="protein sequence ID" value="SFM71582.1"/>
    <property type="molecule type" value="Genomic_DNA"/>
</dbReference>
<evidence type="ECO:0000256" key="10">
    <source>
        <dbReference type="ARBA" id="ARBA00022833"/>
    </source>
</evidence>
<dbReference type="InterPro" id="IPR000644">
    <property type="entry name" value="CBS_dom"/>
</dbReference>
<accession>A0A1I4T4D6</accession>
<comment type="caution">
    <text evidence="16">Lacks conserved residue(s) required for the propagation of feature annotation.</text>
</comment>
<keyword evidence="4" id="KW-0028">Amino-acid biosynthesis</keyword>
<feature type="transmembrane region" description="Helical" evidence="16">
    <location>
        <begin position="145"/>
        <end position="167"/>
    </location>
</feature>
<evidence type="ECO:0000256" key="6">
    <source>
        <dbReference type="ARBA" id="ARBA00022692"/>
    </source>
</evidence>
<keyword evidence="7 16" id="KW-0479">Metal-binding</keyword>
<organism evidence="21 22">
    <name type="scientific">Methanolobus profundi</name>
    <dbReference type="NCBI Taxonomy" id="487685"/>
    <lineage>
        <taxon>Archaea</taxon>
        <taxon>Methanobacteriati</taxon>
        <taxon>Methanobacteriota</taxon>
        <taxon>Stenosarchaea group</taxon>
        <taxon>Methanomicrobia</taxon>
        <taxon>Methanosarcinales</taxon>
        <taxon>Methanosarcinaceae</taxon>
        <taxon>Methanolobus</taxon>
    </lineage>
</organism>
<evidence type="ECO:0000256" key="11">
    <source>
        <dbReference type="ARBA" id="ARBA00022989"/>
    </source>
</evidence>
<dbReference type="GO" id="GO:0006508">
    <property type="term" value="P:proteolysis"/>
    <property type="evidence" value="ECO:0007669"/>
    <property type="project" value="UniProtKB-KW"/>
</dbReference>
<dbReference type="Proteomes" id="UP000198535">
    <property type="component" value="Unassembled WGS sequence"/>
</dbReference>
<dbReference type="RefSeq" id="WP_091936802.1">
    <property type="nucleotide sequence ID" value="NZ_FOUJ01000004.1"/>
</dbReference>
<evidence type="ECO:0000256" key="7">
    <source>
        <dbReference type="ARBA" id="ARBA00022723"/>
    </source>
</evidence>
<dbReference type="GO" id="GO:0005886">
    <property type="term" value="C:plasma membrane"/>
    <property type="evidence" value="ECO:0007669"/>
    <property type="project" value="UniProtKB-SubCell"/>
</dbReference>
<evidence type="ECO:0000256" key="3">
    <source>
        <dbReference type="ARBA" id="ARBA00022475"/>
    </source>
</evidence>
<evidence type="ECO:0000256" key="5">
    <source>
        <dbReference type="ARBA" id="ARBA00022670"/>
    </source>
</evidence>
<evidence type="ECO:0000256" key="14">
    <source>
        <dbReference type="ARBA" id="ARBA00023136"/>
    </source>
</evidence>
<dbReference type="AlphaFoldDB" id="A0A1I4T4D6"/>
<evidence type="ECO:0000256" key="9">
    <source>
        <dbReference type="ARBA" id="ARBA00022801"/>
    </source>
</evidence>
<feature type="active site" evidence="17">
    <location>
        <position position="69"/>
    </location>
</feature>
<feature type="binding site" evidence="18">
    <location>
        <position position="68"/>
    </location>
    <ligand>
        <name>Zn(2+)</name>
        <dbReference type="ChEBI" id="CHEBI:29105"/>
        <note>catalytic</note>
    </ligand>
</feature>
<dbReference type="Gene3D" id="3.10.580.10">
    <property type="entry name" value="CBS-domain"/>
    <property type="match status" value="1"/>
</dbReference>
<keyword evidence="13 19" id="KW-0129">CBS domain</keyword>
<evidence type="ECO:0000256" key="18">
    <source>
        <dbReference type="PIRSR" id="PIRSR006404-2"/>
    </source>
</evidence>
<dbReference type="CDD" id="cd04801">
    <property type="entry name" value="CBS_pair_peptidase_M50"/>
    <property type="match status" value="1"/>
</dbReference>
<feature type="domain" description="CBS" evidence="20">
    <location>
        <begin position="309"/>
        <end position="363"/>
    </location>
</feature>
<keyword evidence="6 16" id="KW-0812">Transmembrane</keyword>
<dbReference type="PANTHER" id="PTHR39188">
    <property type="entry name" value="MEMBRANE-ASSOCIATED ZINC METALLOPROTEASE M50B"/>
    <property type="match status" value="1"/>
</dbReference>
<dbReference type="InterPro" id="IPR008915">
    <property type="entry name" value="Peptidase_M50"/>
</dbReference>
<feature type="transmembrane region" description="Helical" evidence="16">
    <location>
        <begin position="49"/>
        <end position="67"/>
    </location>
</feature>
<keyword evidence="15" id="KW-0486">Methionine biosynthesis</keyword>
<dbReference type="Pfam" id="PF02163">
    <property type="entry name" value="Peptidase_M50"/>
    <property type="match status" value="2"/>
</dbReference>
<keyword evidence="3" id="KW-1003">Cell membrane</keyword>
<comment type="cofactor">
    <cofactor evidence="16 18">
        <name>Zn(2+)</name>
        <dbReference type="ChEBI" id="CHEBI:29105"/>
    </cofactor>
    <text evidence="16 18">Binds 1 zinc ion per subunit.</text>
</comment>
<evidence type="ECO:0000313" key="21">
    <source>
        <dbReference type="EMBL" id="SFM71582.1"/>
    </source>
</evidence>
<dbReference type="CDD" id="cd06164">
    <property type="entry name" value="S2P-M50_SpoIVFB_CBS"/>
    <property type="match status" value="1"/>
</dbReference>
<dbReference type="InterPro" id="IPR046342">
    <property type="entry name" value="CBS_dom_sf"/>
</dbReference>
<dbReference type="STRING" id="487685.SAMN04488696_2186"/>
<name>A0A1I4T4D6_9EURY</name>
<evidence type="ECO:0000256" key="17">
    <source>
        <dbReference type="PIRSR" id="PIRSR006404-1"/>
    </source>
</evidence>
<protein>
    <recommendedName>
        <fullName evidence="16">Zinc metalloprotease</fullName>
    </recommendedName>
</protein>
<comment type="subcellular location">
    <subcellularLocation>
        <location evidence="1">Cell membrane</location>
        <topology evidence="1">Multi-pass membrane protein</topology>
    </subcellularLocation>
</comment>
<dbReference type="OrthoDB" id="12044at2157"/>
<evidence type="ECO:0000256" key="16">
    <source>
        <dbReference type="PIRNR" id="PIRNR006404"/>
    </source>
</evidence>
<dbReference type="GO" id="GO:0008237">
    <property type="term" value="F:metallopeptidase activity"/>
    <property type="evidence" value="ECO:0007669"/>
    <property type="project" value="UniProtKB-UniRule"/>
</dbReference>
<dbReference type="SMART" id="SM00116">
    <property type="entry name" value="CBS"/>
    <property type="match status" value="2"/>
</dbReference>
<keyword evidence="14 16" id="KW-0472">Membrane</keyword>
<evidence type="ECO:0000256" key="1">
    <source>
        <dbReference type="ARBA" id="ARBA00004651"/>
    </source>
</evidence>
<evidence type="ECO:0000256" key="8">
    <source>
        <dbReference type="ARBA" id="ARBA00022737"/>
    </source>
</evidence>
<dbReference type="GO" id="GO:0009086">
    <property type="term" value="P:methionine biosynthetic process"/>
    <property type="evidence" value="ECO:0007669"/>
    <property type="project" value="UniProtKB-KW"/>
</dbReference>
<feature type="binding site" evidence="18">
    <location>
        <position position="170"/>
    </location>
    <ligand>
        <name>Zn(2+)</name>
        <dbReference type="ChEBI" id="CHEBI:29105"/>
        <note>catalytic</note>
    </ligand>
</feature>
<feature type="transmembrane region" description="Helical" evidence="16">
    <location>
        <begin position="116"/>
        <end position="139"/>
    </location>
</feature>
<evidence type="ECO:0000256" key="13">
    <source>
        <dbReference type="ARBA" id="ARBA00023122"/>
    </source>
</evidence>
<dbReference type="PROSITE" id="PS51371">
    <property type="entry name" value="CBS"/>
    <property type="match status" value="2"/>
</dbReference>
<sequence>MNSSLKIGSIMGIPIKLHITFLLILPVFALVFATNPQPYGFADIGSTTKSYGLSLLTTILLFACILLHELGHSYIAKSYGVEIKDITLLLFGGVSSMEEIPRDPSQEFKMAFAGPLVSLVIGFGLVGLNIAAVIVMPAYEATSLYLMVSILASINIILALFNLIPAFPMDGGRLLRAWYAKRMSYVKATHYAASFGKMFAFIMGVIGLFYNAWLILIAFFVYIGASEEDKATTVTISLEKYIIADVMTKDVLSVPPEMTVEDLSHFMFENKHLGYPVMKGNSLKGIVTFTDIRNILPHERYASLVSDVMTKDVISVPSSSNAAEAFKTMTVNNIGRILVVDDDTVKGILSRTDLMRLLMLSNE</sequence>
<evidence type="ECO:0000256" key="2">
    <source>
        <dbReference type="ARBA" id="ARBA00007931"/>
    </source>
</evidence>
<keyword evidence="10 16" id="KW-0862">Zinc</keyword>
<feature type="domain" description="CBS" evidence="20">
    <location>
        <begin position="247"/>
        <end position="303"/>
    </location>
</feature>
<evidence type="ECO:0000256" key="19">
    <source>
        <dbReference type="PROSITE-ProRule" id="PRU00703"/>
    </source>
</evidence>
<proteinExistence type="inferred from homology"/>
<keyword evidence="11 16" id="KW-1133">Transmembrane helix</keyword>
<dbReference type="PANTHER" id="PTHR39188:SF3">
    <property type="entry name" value="STAGE IV SPORULATION PROTEIN FB"/>
    <property type="match status" value="1"/>
</dbReference>
<evidence type="ECO:0000256" key="4">
    <source>
        <dbReference type="ARBA" id="ARBA00022605"/>
    </source>
</evidence>
<feature type="transmembrane region" description="Helical" evidence="16">
    <location>
        <begin position="199"/>
        <end position="223"/>
    </location>
</feature>
<dbReference type="PIRSF" id="PIRSF006404">
    <property type="entry name" value="UCP006404_Pept_M50_CBS"/>
    <property type="match status" value="1"/>
</dbReference>
<evidence type="ECO:0000256" key="15">
    <source>
        <dbReference type="ARBA" id="ARBA00023167"/>
    </source>
</evidence>
<reference evidence="22" key="1">
    <citation type="submission" date="2016-10" db="EMBL/GenBank/DDBJ databases">
        <authorList>
            <person name="Varghese N."/>
            <person name="Submissions S."/>
        </authorList>
    </citation>
    <scope>NUCLEOTIDE SEQUENCE [LARGE SCALE GENOMIC DNA]</scope>
    <source>
        <strain evidence="22">Mob M</strain>
    </source>
</reference>
<keyword evidence="22" id="KW-1185">Reference proteome</keyword>
<dbReference type="GO" id="GO:0046872">
    <property type="term" value="F:metal ion binding"/>
    <property type="evidence" value="ECO:0007669"/>
    <property type="project" value="UniProtKB-UniRule"/>
</dbReference>
<evidence type="ECO:0000259" key="20">
    <source>
        <dbReference type="PROSITE" id="PS51371"/>
    </source>
</evidence>
<keyword evidence="9 16" id="KW-0378">Hydrolase</keyword>
<dbReference type="SUPFAM" id="SSF54631">
    <property type="entry name" value="CBS-domain pair"/>
    <property type="match status" value="1"/>
</dbReference>
<dbReference type="InterPro" id="IPR016483">
    <property type="entry name" value="UCP006404_Pept_M50_CBS"/>
</dbReference>
<keyword evidence="12 16" id="KW-0482">Metalloprotease</keyword>
<feature type="binding site" evidence="18">
    <location>
        <position position="72"/>
    </location>
    <ligand>
        <name>Zn(2+)</name>
        <dbReference type="ChEBI" id="CHEBI:29105"/>
        <note>catalytic</note>
    </ligand>
</feature>
<keyword evidence="8" id="KW-0677">Repeat</keyword>
<gene>
    <name evidence="21" type="ORF">SAMN04488696_2186</name>
</gene>